<sequence>MTDDSRGRTRPDVGSAAAIRTELAELADPERAAGMARYFQARPGGYGEGDRFLGVAVPPQRRIARRYAAGTTLADVEELLESPWHEERLTALFVLVHRFERADDGERDRIVELYLARRDRVDNWDLVDASAPYLLGPWLLARNRAEDWPLLDELAGSTSVWDRRIAVMATFAGVRAGRPEATLRLADRLLTDPADLVQKAVGWMLREVANRDRARVEAFLGPRYRRMPRTMLRYAIERLPADRRRDYLAGRV</sequence>
<protein>
    <submittedName>
        <fullName evidence="1">3-methyladenine DNA glycosylase AlkD</fullName>
    </submittedName>
</protein>
<evidence type="ECO:0000313" key="1">
    <source>
        <dbReference type="EMBL" id="SET18654.1"/>
    </source>
</evidence>
<dbReference type="EMBL" id="FOIE01000003">
    <property type="protein sequence ID" value="SET18654.1"/>
    <property type="molecule type" value="Genomic_DNA"/>
</dbReference>
<accession>A0A1I0CGF8</accession>
<dbReference type="RefSeq" id="WP_217638080.1">
    <property type="nucleotide sequence ID" value="NZ_FOIE01000003.1"/>
</dbReference>
<dbReference type="Pfam" id="PF08713">
    <property type="entry name" value="DNA_alkylation"/>
    <property type="match status" value="1"/>
</dbReference>
<dbReference type="Gene3D" id="1.25.10.90">
    <property type="match status" value="1"/>
</dbReference>
<dbReference type="PANTHER" id="PTHR34070">
    <property type="entry name" value="ARMADILLO-TYPE FOLD"/>
    <property type="match status" value="1"/>
</dbReference>
<dbReference type="SUPFAM" id="SSF48371">
    <property type="entry name" value="ARM repeat"/>
    <property type="match status" value="1"/>
</dbReference>
<reference evidence="2" key="1">
    <citation type="submission" date="2016-10" db="EMBL/GenBank/DDBJ databases">
        <authorList>
            <person name="Varghese N."/>
            <person name="Submissions S."/>
        </authorList>
    </citation>
    <scope>NUCLEOTIDE SEQUENCE [LARGE SCALE GENOMIC DNA]</scope>
    <source>
        <strain evidence="2">DSM 44209</strain>
    </source>
</reference>
<dbReference type="InterPro" id="IPR016024">
    <property type="entry name" value="ARM-type_fold"/>
</dbReference>
<dbReference type="Proteomes" id="UP000198507">
    <property type="component" value="Unassembled WGS sequence"/>
</dbReference>
<dbReference type="AlphaFoldDB" id="A0A1I0CGF8"/>
<dbReference type="PANTHER" id="PTHR34070:SF1">
    <property type="entry name" value="DNA ALKYLATION REPAIR PROTEIN"/>
    <property type="match status" value="1"/>
</dbReference>
<organism evidence="1 2">
    <name type="scientific">Geodermatophilus poikilotrophus</name>
    <dbReference type="NCBI Taxonomy" id="1333667"/>
    <lineage>
        <taxon>Bacteria</taxon>
        <taxon>Bacillati</taxon>
        <taxon>Actinomycetota</taxon>
        <taxon>Actinomycetes</taxon>
        <taxon>Geodermatophilales</taxon>
        <taxon>Geodermatophilaceae</taxon>
        <taxon>Geodermatophilus</taxon>
    </lineage>
</organism>
<gene>
    <name evidence="1" type="ORF">SAMN04488546_1573</name>
</gene>
<proteinExistence type="predicted"/>
<keyword evidence="2" id="KW-1185">Reference proteome</keyword>
<evidence type="ECO:0000313" key="2">
    <source>
        <dbReference type="Proteomes" id="UP000198507"/>
    </source>
</evidence>
<dbReference type="InterPro" id="IPR014825">
    <property type="entry name" value="DNA_alkylation"/>
</dbReference>
<name>A0A1I0CGF8_9ACTN</name>
<dbReference type="CDD" id="cd06561">
    <property type="entry name" value="AlkD_like"/>
    <property type="match status" value="1"/>
</dbReference>